<reference evidence="1 2" key="1">
    <citation type="submission" date="2024-06" db="EMBL/GenBank/DDBJ databases">
        <title>Genomic Encyclopedia of Type Strains, Phase IV (KMG-IV): sequencing the most valuable type-strain genomes for metagenomic binning, comparative biology and taxonomic classification.</title>
        <authorList>
            <person name="Goeker M."/>
        </authorList>
    </citation>
    <scope>NUCLEOTIDE SEQUENCE [LARGE SCALE GENOMIC DNA]</scope>
    <source>
        <strain evidence="1 2">DSM 29288</strain>
    </source>
</reference>
<protein>
    <recommendedName>
        <fullName evidence="3">Transposase</fullName>
    </recommendedName>
</protein>
<evidence type="ECO:0000313" key="2">
    <source>
        <dbReference type="Proteomes" id="UP001549077"/>
    </source>
</evidence>
<organism evidence="1 2">
    <name type="scientific">Rhizobium binae</name>
    <dbReference type="NCBI Taxonomy" id="1138190"/>
    <lineage>
        <taxon>Bacteria</taxon>
        <taxon>Pseudomonadati</taxon>
        <taxon>Pseudomonadota</taxon>
        <taxon>Alphaproteobacteria</taxon>
        <taxon>Hyphomicrobiales</taxon>
        <taxon>Rhizobiaceae</taxon>
        <taxon>Rhizobium/Agrobacterium group</taxon>
        <taxon>Rhizobium</taxon>
    </lineage>
</organism>
<dbReference type="Pfam" id="PF05717">
    <property type="entry name" value="TnpB_IS66"/>
    <property type="match status" value="1"/>
</dbReference>
<gene>
    <name evidence="1" type="ORF">ABID08_005697</name>
</gene>
<dbReference type="GeneID" id="91152491"/>
<evidence type="ECO:0008006" key="3">
    <source>
        <dbReference type="Google" id="ProtNLM"/>
    </source>
</evidence>
<dbReference type="RefSeq" id="WP_168301560.1">
    <property type="nucleotide sequence ID" value="NZ_CP071608.1"/>
</dbReference>
<name>A0ABV2MPC3_9HYPH</name>
<accession>A0ABV2MPC3</accession>
<evidence type="ECO:0000313" key="1">
    <source>
        <dbReference type="EMBL" id="MET3758315.1"/>
    </source>
</evidence>
<dbReference type="Proteomes" id="UP001549077">
    <property type="component" value="Unassembled WGS sequence"/>
</dbReference>
<dbReference type="EMBL" id="JBEPMY010000027">
    <property type="protein sequence ID" value="MET3758315.1"/>
    <property type="molecule type" value="Genomic_DNA"/>
</dbReference>
<comment type="caution">
    <text evidence="1">The sequence shown here is derived from an EMBL/GenBank/DDBJ whole genome shotgun (WGS) entry which is preliminary data.</text>
</comment>
<sequence>MIGKSDAVKLVKAQMGADPFSGTIYVFRAKRRDRIKLIFWCAWSPSGMRMSSSIARMHDGCI</sequence>
<proteinExistence type="predicted"/>
<keyword evidence="2" id="KW-1185">Reference proteome</keyword>
<dbReference type="InterPro" id="IPR008878">
    <property type="entry name" value="Transposase_IS66_Orf2"/>
</dbReference>